<dbReference type="PANTHER" id="PTHR16675">
    <property type="entry name" value="MHC CLASS I-RELATED"/>
    <property type="match status" value="1"/>
</dbReference>
<dbReference type="GO" id="GO:0006955">
    <property type="term" value="P:immune response"/>
    <property type="evidence" value="ECO:0007669"/>
    <property type="project" value="TreeGrafter"/>
</dbReference>
<dbReference type="AlphaFoldDB" id="A0A7K4L4H4"/>
<accession>A0A7K4L4H4</accession>
<keyword evidence="4" id="KW-1185">Reference proteome</keyword>
<evidence type="ECO:0000259" key="2">
    <source>
        <dbReference type="Pfam" id="PF00129"/>
    </source>
</evidence>
<dbReference type="GO" id="GO:0009897">
    <property type="term" value="C:external side of plasma membrane"/>
    <property type="evidence" value="ECO:0007669"/>
    <property type="project" value="TreeGrafter"/>
</dbReference>
<proteinExistence type="predicted"/>
<evidence type="ECO:0000313" key="3">
    <source>
        <dbReference type="EMBL" id="NWI99500.1"/>
    </source>
</evidence>
<evidence type="ECO:0000256" key="1">
    <source>
        <dbReference type="ARBA" id="ARBA00023180"/>
    </source>
</evidence>
<dbReference type="InterPro" id="IPR011162">
    <property type="entry name" value="MHC_I/II-like_Ag-recog"/>
</dbReference>
<dbReference type="SUPFAM" id="SSF54452">
    <property type="entry name" value="MHC antigen-recognition domain"/>
    <property type="match status" value="1"/>
</dbReference>
<evidence type="ECO:0000313" key="4">
    <source>
        <dbReference type="Proteomes" id="UP000534426"/>
    </source>
</evidence>
<sequence>SLRYFYTSVTEPSEGQPAFVAMVEVDGEIINHYDSETRRVQPRVPWVLGAVDPQYWVRNTQIVQANQQVFHDDLDIL</sequence>
<gene>
    <name evidence="3" type="primary">Ha1f_2</name>
    <name evidence="3" type="ORF">CRYUND_R14779</name>
</gene>
<dbReference type="Gene3D" id="3.30.500.10">
    <property type="entry name" value="MHC class I-like antigen recognition-like"/>
    <property type="match status" value="1"/>
</dbReference>
<organism evidence="3 4">
    <name type="scientific">Crypturellus undulatus</name>
    <dbReference type="NCBI Taxonomy" id="48396"/>
    <lineage>
        <taxon>Eukaryota</taxon>
        <taxon>Metazoa</taxon>
        <taxon>Chordata</taxon>
        <taxon>Craniata</taxon>
        <taxon>Vertebrata</taxon>
        <taxon>Euteleostomi</taxon>
        <taxon>Archelosauria</taxon>
        <taxon>Archosauria</taxon>
        <taxon>Dinosauria</taxon>
        <taxon>Saurischia</taxon>
        <taxon>Theropoda</taxon>
        <taxon>Coelurosauria</taxon>
        <taxon>Aves</taxon>
        <taxon>Palaeognathae</taxon>
        <taxon>Tinamiformes</taxon>
        <taxon>Tinamidae</taxon>
        <taxon>Crypturellus</taxon>
    </lineage>
</organism>
<dbReference type="InterPro" id="IPR037055">
    <property type="entry name" value="MHC_I-like_Ag-recog_sf"/>
</dbReference>
<name>A0A7K4L4H4_9AVES</name>
<dbReference type="GO" id="GO:0005615">
    <property type="term" value="C:extracellular space"/>
    <property type="evidence" value="ECO:0007669"/>
    <property type="project" value="TreeGrafter"/>
</dbReference>
<feature type="domain" description="MHC class I-like antigen recognition-like" evidence="2">
    <location>
        <begin position="1"/>
        <end position="76"/>
    </location>
</feature>
<dbReference type="InterPro" id="IPR011161">
    <property type="entry name" value="MHC_I-like_Ag-recog"/>
</dbReference>
<feature type="non-terminal residue" evidence="3">
    <location>
        <position position="1"/>
    </location>
</feature>
<comment type="caution">
    <text evidence="3">The sequence shown here is derived from an EMBL/GenBank/DDBJ whole genome shotgun (WGS) entry which is preliminary data.</text>
</comment>
<dbReference type="InterPro" id="IPR050208">
    <property type="entry name" value="MHC_class-I_related"/>
</dbReference>
<reference evidence="3 4" key="1">
    <citation type="submission" date="2019-09" db="EMBL/GenBank/DDBJ databases">
        <title>Bird 10,000 Genomes (B10K) Project - Family phase.</title>
        <authorList>
            <person name="Zhang G."/>
        </authorList>
    </citation>
    <scope>NUCLEOTIDE SEQUENCE [LARGE SCALE GENOMIC DNA]</scope>
    <source>
        <strain evidence="3">B10K-MSB-37135</strain>
        <tissue evidence="3">Heart</tissue>
    </source>
</reference>
<dbReference type="Proteomes" id="UP000534426">
    <property type="component" value="Unassembled WGS sequence"/>
</dbReference>
<dbReference type="Pfam" id="PF00129">
    <property type="entry name" value="MHC_I"/>
    <property type="match status" value="1"/>
</dbReference>
<dbReference type="PANTHER" id="PTHR16675:SF235">
    <property type="entry name" value="SHKT DOMAIN-CONTAINING PROTEIN"/>
    <property type="match status" value="1"/>
</dbReference>
<keyword evidence="1" id="KW-0325">Glycoprotein</keyword>
<dbReference type="EMBL" id="VWPW01002698">
    <property type="protein sequence ID" value="NWI99500.1"/>
    <property type="molecule type" value="Genomic_DNA"/>
</dbReference>
<feature type="non-terminal residue" evidence="3">
    <location>
        <position position="77"/>
    </location>
</feature>
<protein>
    <submittedName>
        <fullName evidence="3">HA1F protein</fullName>
    </submittedName>
</protein>